<proteinExistence type="predicted"/>
<dbReference type="EMBL" id="JANHOG010000054">
    <property type="protein sequence ID" value="KAJ3558959.1"/>
    <property type="molecule type" value="Genomic_DNA"/>
</dbReference>
<dbReference type="Proteomes" id="UP001148662">
    <property type="component" value="Unassembled WGS sequence"/>
</dbReference>
<accession>A0ACC1TE45</accession>
<comment type="caution">
    <text evidence="1">The sequence shown here is derived from an EMBL/GenBank/DDBJ whole genome shotgun (WGS) entry which is preliminary data.</text>
</comment>
<name>A0ACC1TE45_9APHY</name>
<organism evidence="1 2">
    <name type="scientific">Phlebia brevispora</name>
    <dbReference type="NCBI Taxonomy" id="194682"/>
    <lineage>
        <taxon>Eukaryota</taxon>
        <taxon>Fungi</taxon>
        <taxon>Dikarya</taxon>
        <taxon>Basidiomycota</taxon>
        <taxon>Agaricomycotina</taxon>
        <taxon>Agaricomycetes</taxon>
        <taxon>Polyporales</taxon>
        <taxon>Meruliaceae</taxon>
        <taxon>Phlebia</taxon>
    </lineage>
</organism>
<keyword evidence="2" id="KW-1185">Reference proteome</keyword>
<reference evidence="1" key="1">
    <citation type="submission" date="2022-07" db="EMBL/GenBank/DDBJ databases">
        <title>Genome Sequence of Phlebia brevispora.</title>
        <authorList>
            <person name="Buettner E."/>
        </authorList>
    </citation>
    <scope>NUCLEOTIDE SEQUENCE</scope>
    <source>
        <strain evidence="1">MPL23</strain>
    </source>
</reference>
<gene>
    <name evidence="1" type="ORF">NM688_g623</name>
</gene>
<protein>
    <submittedName>
        <fullName evidence="1">Uncharacterized protein</fullName>
    </submittedName>
</protein>
<evidence type="ECO:0000313" key="2">
    <source>
        <dbReference type="Proteomes" id="UP001148662"/>
    </source>
</evidence>
<sequence>MSSSMPDPAAIRALLLSNYSNIAALAFVSYEHMITIPHEYEFLGRKWTGATWLFLANRYFLLAAIIAEAVPENSAMLEYFFGEIFSCFKHPASRCSGRILFTESLCVTGSHAYVVLQYQDQLADNAFTNIPVLGPTCYGIYKPWVTPALVFHRKSYQDYFVRLRLMPLKVALTILVIAVAVDIVVIVVTWIKTYRHVKQAASVGVSAGLSRTLLRYGILYFLVQCTCNLVNLLSYIIPTLDGEEPLLPFVTTLPNIVLSRFLINLHQANSPASSNVARFSRFSTPNFRMPTLPDIIGSLGEPLPDGDQVLDNEEQRNAEESLKVGSHEPPSLGGKEEPRRTSHSWGGEIEEIQRNPIV</sequence>
<evidence type="ECO:0000313" key="1">
    <source>
        <dbReference type="EMBL" id="KAJ3558959.1"/>
    </source>
</evidence>